<evidence type="ECO:0000313" key="3">
    <source>
        <dbReference type="Proteomes" id="UP000054498"/>
    </source>
</evidence>
<dbReference type="AlphaFoldDB" id="A0A0D2KCJ6"/>
<keyword evidence="3" id="KW-1185">Reference proteome</keyword>
<feature type="compositionally biased region" description="Low complexity" evidence="1">
    <location>
        <begin position="143"/>
        <end position="152"/>
    </location>
</feature>
<protein>
    <submittedName>
        <fullName evidence="2">Uncharacterized protein</fullName>
    </submittedName>
</protein>
<name>A0A0D2KCJ6_9CHLO</name>
<sequence length="152" mass="15300">MNVRGALDAAPGSAARGGGGGGRPARNRPRPCANGPAAPSASTEFGGRRSTPKRPLRMPGGCEDANACMPPKAAPRPPPICRSSGRDASARPAPGGRPAAEAARRWKQPRRSAGVARACTHEPAVGPRPGPKGGALVGRRLRAAAPARCPTG</sequence>
<reference evidence="2 3" key="1">
    <citation type="journal article" date="2013" name="BMC Genomics">
        <title>Reconstruction of the lipid metabolism for the microalga Monoraphidium neglectum from its genome sequence reveals characteristics suitable for biofuel production.</title>
        <authorList>
            <person name="Bogen C."/>
            <person name="Al-Dilaimi A."/>
            <person name="Albersmeier A."/>
            <person name="Wichmann J."/>
            <person name="Grundmann M."/>
            <person name="Rupp O."/>
            <person name="Lauersen K.J."/>
            <person name="Blifernez-Klassen O."/>
            <person name="Kalinowski J."/>
            <person name="Goesmann A."/>
            <person name="Mussgnug J.H."/>
            <person name="Kruse O."/>
        </authorList>
    </citation>
    <scope>NUCLEOTIDE SEQUENCE [LARGE SCALE GENOMIC DNA]</scope>
    <source>
        <strain evidence="2 3">SAG 48.87</strain>
    </source>
</reference>
<feature type="region of interest" description="Disordered" evidence="1">
    <location>
        <begin position="1"/>
        <end position="152"/>
    </location>
</feature>
<dbReference type="KEGG" id="mng:MNEG_14400"/>
<feature type="compositionally biased region" description="Low complexity" evidence="1">
    <location>
        <begin position="30"/>
        <end position="39"/>
    </location>
</feature>
<proteinExistence type="predicted"/>
<dbReference type="GeneID" id="25731959"/>
<feature type="compositionally biased region" description="Low complexity" evidence="1">
    <location>
        <begin position="90"/>
        <end position="101"/>
    </location>
</feature>
<dbReference type="Proteomes" id="UP000054498">
    <property type="component" value="Unassembled WGS sequence"/>
</dbReference>
<dbReference type="EMBL" id="KK104676">
    <property type="protein sequence ID" value="KIY93563.1"/>
    <property type="molecule type" value="Genomic_DNA"/>
</dbReference>
<gene>
    <name evidence="2" type="ORF">MNEG_14400</name>
</gene>
<evidence type="ECO:0000256" key="1">
    <source>
        <dbReference type="SAM" id="MobiDB-lite"/>
    </source>
</evidence>
<dbReference type="RefSeq" id="XP_013892583.1">
    <property type="nucleotide sequence ID" value="XM_014037129.1"/>
</dbReference>
<accession>A0A0D2KCJ6</accession>
<evidence type="ECO:0000313" key="2">
    <source>
        <dbReference type="EMBL" id="KIY93563.1"/>
    </source>
</evidence>
<organism evidence="2 3">
    <name type="scientific">Monoraphidium neglectum</name>
    <dbReference type="NCBI Taxonomy" id="145388"/>
    <lineage>
        <taxon>Eukaryota</taxon>
        <taxon>Viridiplantae</taxon>
        <taxon>Chlorophyta</taxon>
        <taxon>core chlorophytes</taxon>
        <taxon>Chlorophyceae</taxon>
        <taxon>CS clade</taxon>
        <taxon>Sphaeropleales</taxon>
        <taxon>Selenastraceae</taxon>
        <taxon>Monoraphidium</taxon>
    </lineage>
</organism>